<dbReference type="SMART" id="SM00119">
    <property type="entry name" value="HECTc"/>
    <property type="match status" value="1"/>
</dbReference>
<evidence type="ECO:0000313" key="6">
    <source>
        <dbReference type="EMBL" id="KAK7195727.1"/>
    </source>
</evidence>
<evidence type="ECO:0000256" key="3">
    <source>
        <dbReference type="PROSITE-ProRule" id="PRU00104"/>
    </source>
</evidence>
<dbReference type="GO" id="GO:0016874">
    <property type="term" value="F:ligase activity"/>
    <property type="evidence" value="ECO:0007669"/>
    <property type="project" value="UniProtKB-KW"/>
</dbReference>
<feature type="compositionally biased region" description="Low complexity" evidence="4">
    <location>
        <begin position="1032"/>
        <end position="1048"/>
    </location>
</feature>
<proteinExistence type="predicted"/>
<feature type="region of interest" description="Disordered" evidence="4">
    <location>
        <begin position="1018"/>
        <end position="1069"/>
    </location>
</feature>
<dbReference type="PANTHER" id="PTHR45670:SF1">
    <property type="entry name" value="E3 UBIQUITIN-PROTEIN LIGASE HECTD1"/>
    <property type="match status" value="1"/>
</dbReference>
<reference evidence="6 7" key="1">
    <citation type="journal article" date="2021" name="MBio">
        <title>A New Model Trypanosomatid, Novymonas esmeraldas: Genomic Perception of Its 'Candidatus Pandoraea novymonadis' Endosymbiont.</title>
        <authorList>
            <person name="Zakharova A."/>
            <person name="Saura A."/>
            <person name="Butenko A."/>
            <person name="Podesvova L."/>
            <person name="Warmusova S."/>
            <person name="Kostygov A.Y."/>
            <person name="Nenarokova A."/>
            <person name="Lukes J."/>
            <person name="Opperdoes F.R."/>
            <person name="Yurchenko V."/>
        </authorList>
    </citation>
    <scope>NUCLEOTIDE SEQUENCE [LARGE SCALE GENOMIC DNA]</scope>
    <source>
        <strain evidence="6 7">E262AT.01</strain>
    </source>
</reference>
<dbReference type="InterPro" id="IPR045322">
    <property type="entry name" value="HECTD1/TRIP12-like"/>
</dbReference>
<feature type="region of interest" description="Disordered" evidence="4">
    <location>
        <begin position="1785"/>
        <end position="1811"/>
    </location>
</feature>
<dbReference type="EMBL" id="JAECZO010000060">
    <property type="protein sequence ID" value="KAK7195727.1"/>
    <property type="molecule type" value="Genomic_DNA"/>
</dbReference>
<feature type="compositionally biased region" description="Gly residues" evidence="4">
    <location>
        <begin position="802"/>
        <end position="811"/>
    </location>
</feature>
<feature type="domain" description="HECT" evidence="5">
    <location>
        <begin position="1923"/>
        <end position="2350"/>
    </location>
</feature>
<evidence type="ECO:0000259" key="5">
    <source>
        <dbReference type="PROSITE" id="PS50237"/>
    </source>
</evidence>
<organism evidence="6 7">
    <name type="scientific">Novymonas esmeraldas</name>
    <dbReference type="NCBI Taxonomy" id="1808958"/>
    <lineage>
        <taxon>Eukaryota</taxon>
        <taxon>Discoba</taxon>
        <taxon>Euglenozoa</taxon>
        <taxon>Kinetoplastea</taxon>
        <taxon>Metakinetoplastina</taxon>
        <taxon>Trypanosomatida</taxon>
        <taxon>Trypanosomatidae</taxon>
        <taxon>Novymonas</taxon>
    </lineage>
</organism>
<gene>
    <name evidence="6" type="ORF">NESM_000503000</name>
</gene>
<dbReference type="GO" id="GO:0000209">
    <property type="term" value="P:protein polyubiquitination"/>
    <property type="evidence" value="ECO:0007669"/>
    <property type="project" value="TreeGrafter"/>
</dbReference>
<dbReference type="Pfam" id="PF00632">
    <property type="entry name" value="HECT"/>
    <property type="match status" value="1"/>
</dbReference>
<dbReference type="GO" id="GO:0043161">
    <property type="term" value="P:proteasome-mediated ubiquitin-dependent protein catabolic process"/>
    <property type="evidence" value="ECO:0007669"/>
    <property type="project" value="TreeGrafter"/>
</dbReference>
<dbReference type="Proteomes" id="UP001430356">
    <property type="component" value="Unassembled WGS sequence"/>
</dbReference>
<dbReference type="Gene3D" id="3.30.2160.10">
    <property type="entry name" value="Hect, E3 ligase catalytic domain"/>
    <property type="match status" value="1"/>
</dbReference>
<comment type="caution">
    <text evidence="6">The sequence shown here is derived from an EMBL/GenBank/DDBJ whole genome shotgun (WGS) entry which is preliminary data.</text>
</comment>
<dbReference type="InterPro" id="IPR035983">
    <property type="entry name" value="Hect_E3_ubiquitin_ligase"/>
</dbReference>
<keyword evidence="1" id="KW-0808">Transferase</keyword>
<feature type="active site" description="Glycyl thioester intermediate" evidence="3">
    <location>
        <position position="2317"/>
    </location>
</feature>
<evidence type="ECO:0000256" key="4">
    <source>
        <dbReference type="SAM" id="MobiDB-lite"/>
    </source>
</evidence>
<protein>
    <submittedName>
        <fullName evidence="6">Ubiquitin-protein ligase</fullName>
    </submittedName>
</protein>
<dbReference type="Gene3D" id="3.90.1750.10">
    <property type="entry name" value="Hect, E3 ligase catalytic domains"/>
    <property type="match status" value="2"/>
</dbReference>
<dbReference type="Gene3D" id="3.30.2410.10">
    <property type="entry name" value="Hect, E3 ligase catalytic domain"/>
    <property type="match status" value="1"/>
</dbReference>
<dbReference type="PANTHER" id="PTHR45670">
    <property type="entry name" value="E3 UBIQUITIN-PROTEIN LIGASE TRIP12"/>
    <property type="match status" value="1"/>
</dbReference>
<keyword evidence="2 3" id="KW-0833">Ubl conjugation pathway</keyword>
<feature type="region of interest" description="Disordered" evidence="4">
    <location>
        <begin position="799"/>
        <end position="832"/>
    </location>
</feature>
<name>A0AAW0EQJ2_9TRYP</name>
<dbReference type="PROSITE" id="PS50237">
    <property type="entry name" value="HECT"/>
    <property type="match status" value="1"/>
</dbReference>
<dbReference type="GO" id="GO:0061630">
    <property type="term" value="F:ubiquitin protein ligase activity"/>
    <property type="evidence" value="ECO:0007669"/>
    <property type="project" value="InterPro"/>
</dbReference>
<dbReference type="SUPFAM" id="SSF56204">
    <property type="entry name" value="Hect, E3 ligase catalytic domain"/>
    <property type="match status" value="2"/>
</dbReference>
<sequence length="2350" mass="252064">MDVGVYDPKAQVRAVAAELKGMDMARLFEAVDVMSTSLVMGFERYLRKFDSETAIPLLADVCETFIGEAVAGDLLVITLRALSLIMEHVPSSYDAAHGFHAPLMKLSSRAIHRSLCMEWKYAQSNNASMVEEGLRVMRFVSKDDMTGELIQHALVGDLLTLCMDPQPLVARQALETLLMMSSKVVMPSELEKPTLSVAAGIFSFFKSKKKTLRGEAGRGGRSSNSVGGAGASAAAGEDVVPHVDHPTVVQVENVIAPLLVALVEQYTKSLASIPEHWALLELSLQCLGTLIERALICHRPHTARALASPLLPRILFQLIVDTEANVALEPGVRVDRVLLCETTLTVMTSCHRNLMLESLQLPEAQRFFRLILDDSSDEITSLLEDPFPRAVIATRSTQRRDKDHITSIAALQLFVLACPTVPPDAFGLKPKLVLPVHQWMWEDELRHNNRLIEEQCVSLETSWTRLEHRASISVHLKELSADLRTMSMSKGTRGGHRNICRSYVPFVYHFADEVALRPIVAVKEAGPCAVDGTMLVWRSATSATNGAHVTASVTVAREEDGAGSGASSAKRSRRRGGASTPRASSEGGATITPASASPAVVLNTQLNVPAQHISLAEGYFSSLCLFAKNTSGQMAKQVATCACASMLQLMFLSGASERFEELMEVAVLPMCEMYREALISADKATKAVVLTMIEWMLYHPMAEPCEFTESALRCGLLDQLDILSKTTLLVRDKPTRTSTLAEKASALAGCIVEKIKDRRAAYAGGVGTNANVASNTALGGAFLSTTMLKAQKALDELRRGGRGGSSGGGVGVAAAAGQQPNGARVERASRERADTHEGAIRELLRIFHESSDITAYEVFNVGAASALLYYLLGDRTLEELVGDTVVFASGASASTFTHETVAQPGVSTGPVGRNASSWAAMMASGMHVADVLAMYVVEKRMRCFIQCAVAYPAGMRRLVSALVSNLPLQSHLPLVESVVTYDKVVCKTPLQAHQALCMIAPLITLCGDAGRRISAAIKTTSSPGDGVPPLPRSGATTTGTTAAGASESSTRERKTSSLASSSARSAADSAKTNNTAVVARIARECCMVGHRLRYVERHPQMRRCDKCNRHLFSSHSCRTCNYDVCEQCYSSYTGNVELIKSLAAMERNRVHLCVTIGDLERWFRTGSTSTKGTELAPTSQSSLNHLERFTTRVLTFLKRYAATGDATAAVPATPFLPPAKASATAAAASVPVELAEKLLRHPDVVRRLTYKYLSRFATRGTLMDEGAPITGEQAAAMDAEVEKVLDAAEHQAAEALVEEAVEERYILYRTSCGMLPFQETVLSTLYRRAFALGDHQVLLQLENCLLRLDGGVEEPLTMRSESAVTVANPAASASRRHHNVKVTKKARSVLTPLAVVGGGSFSAATAAASGQPVMTSVEKSTEAREFEGHRVALDQTYVFHHFESDSAAHCACGCHSRAEFHTKEPPALTFTSPDFAHRADMLLLILLHRALFEETHGLVAYAAEAKCIFGGDDSLFENTTITTALVRSLEASALRVSMLPPRYALPRWVNFLLREGRFLIPRSVRERVARFLAYGARRAFTQHMRVFRNQRNDRAVSIFPGEWAKLSNHKFSVSRETFLRDAYTMLRKCSDARFPISVEFKGDIGVGQGPTAQFYTLLATEASKRTAELWRVSGEKVPAGHGLRNGSSHSSVISGSLASVANTASPAHHSAVFTQVESPLIIGAPPSTLPPRRSSVTPTASPARSSAPSSIVAGGRAGALSLPSYGTTATAAAAAAAAPAASPSPARAAVHADPVHRVPSSTTRSPGVPLTPAAVEADAGVVVPPREGLYPRHLAGVRRYADEVESVPTTPLLRRSHSRTLRDESATLVLSASCSGQSSTTATRKALHLADPAASFTTTAAASTTATPTMAATVPADGHLRSGSFATSAVQYDLTKAALLVDSNVGLLRDYVLEQRERAKAYYVVGAALGRAFIDGQVFPLPLSPALAFFIRRGVPAYHCVLSDVTHIDPPPEFPIDLFELPLTAASWVDQDIAQSLASLSTMDSATLAALDLPFTLPGDDSFELLPGGAQLSVTKANLRLYQRRVVGALLYESVAVPLYFLTMGCRDVVPPEALTVMEVGELIGVLGGEDKNPDEPLWTTDEIRAVLVGDHGYQNDSPQLGLLAKVLGQRLTPAEQRAFLFFCTGCPRLPLGGIRALGAITVVKRSNAFAEARTAALRAEASAAATGDSGIGGSGSGGGQLDMEGEEEEDGGPLGALYEPTAQSDVEETSSGRHETPRRVLSSICPAASEEAAAMSVALEAELPESEWALPSVNTCFRYLKLPPYPNADLLYRKLMMSITQAGGSFELS</sequence>
<feature type="compositionally biased region" description="Gly residues" evidence="4">
    <location>
        <begin position="2230"/>
        <end position="2241"/>
    </location>
</feature>
<evidence type="ECO:0000256" key="2">
    <source>
        <dbReference type="ARBA" id="ARBA00022786"/>
    </source>
</evidence>
<feature type="compositionally biased region" description="Low complexity" evidence="4">
    <location>
        <begin position="1734"/>
        <end position="1750"/>
    </location>
</feature>
<feature type="compositionally biased region" description="Low complexity" evidence="4">
    <location>
        <begin position="1056"/>
        <end position="1069"/>
    </location>
</feature>
<accession>A0AAW0EQJ2</accession>
<dbReference type="InterPro" id="IPR000569">
    <property type="entry name" value="HECT_dom"/>
</dbReference>
<feature type="region of interest" description="Disordered" evidence="4">
    <location>
        <begin position="2224"/>
        <end position="2280"/>
    </location>
</feature>
<feature type="region of interest" description="Disordered" evidence="4">
    <location>
        <begin position="1723"/>
        <end position="1751"/>
    </location>
</feature>
<evidence type="ECO:0000256" key="1">
    <source>
        <dbReference type="ARBA" id="ARBA00022679"/>
    </source>
</evidence>
<keyword evidence="6" id="KW-0436">Ligase</keyword>
<feature type="region of interest" description="Disordered" evidence="4">
    <location>
        <begin position="554"/>
        <end position="591"/>
    </location>
</feature>
<keyword evidence="7" id="KW-1185">Reference proteome</keyword>
<evidence type="ECO:0000313" key="7">
    <source>
        <dbReference type="Proteomes" id="UP001430356"/>
    </source>
</evidence>